<dbReference type="AlphaFoldDB" id="A0A448KB17"/>
<organism evidence="3 4">
    <name type="scientific">Actinomyces slackii</name>
    <dbReference type="NCBI Taxonomy" id="52774"/>
    <lineage>
        <taxon>Bacteria</taxon>
        <taxon>Bacillati</taxon>
        <taxon>Actinomycetota</taxon>
        <taxon>Actinomycetes</taxon>
        <taxon>Actinomycetales</taxon>
        <taxon>Actinomycetaceae</taxon>
        <taxon>Actinomyces</taxon>
    </lineage>
</organism>
<dbReference type="KEGG" id="asla:NCTC11923_00721"/>
<dbReference type="Proteomes" id="UP000276899">
    <property type="component" value="Chromosome"/>
</dbReference>
<accession>A0A448KB17</accession>
<dbReference type="RefSeq" id="WP_126412130.1">
    <property type="nucleotide sequence ID" value="NZ_CBCRWE010000050.1"/>
</dbReference>
<reference evidence="3 4" key="1">
    <citation type="submission" date="2018-12" db="EMBL/GenBank/DDBJ databases">
        <authorList>
            <consortium name="Pathogen Informatics"/>
        </authorList>
    </citation>
    <scope>NUCLEOTIDE SEQUENCE [LARGE SCALE GENOMIC DNA]</scope>
    <source>
        <strain evidence="3 4">NCTC11923</strain>
    </source>
</reference>
<evidence type="ECO:0000256" key="2">
    <source>
        <dbReference type="SAM" id="SignalP"/>
    </source>
</evidence>
<name>A0A448KB17_9ACTO</name>
<proteinExistence type="predicted"/>
<feature type="signal peptide" evidence="2">
    <location>
        <begin position="1"/>
        <end position="26"/>
    </location>
</feature>
<protein>
    <submittedName>
        <fullName evidence="3">Uncharacterized protein</fullName>
    </submittedName>
</protein>
<feature type="chain" id="PRO_5039187075" evidence="2">
    <location>
        <begin position="27"/>
        <end position="249"/>
    </location>
</feature>
<feature type="compositionally biased region" description="Low complexity" evidence="1">
    <location>
        <begin position="65"/>
        <end position="100"/>
    </location>
</feature>
<dbReference type="EMBL" id="LR134363">
    <property type="protein sequence ID" value="VEG74102.1"/>
    <property type="molecule type" value="Genomic_DNA"/>
</dbReference>
<keyword evidence="2" id="KW-0732">Signal</keyword>
<feature type="compositionally biased region" description="Low complexity" evidence="1">
    <location>
        <begin position="39"/>
        <end position="48"/>
    </location>
</feature>
<evidence type="ECO:0000313" key="3">
    <source>
        <dbReference type="EMBL" id="VEG74102.1"/>
    </source>
</evidence>
<sequence length="249" mass="26342">MRLTHRCRTAMTVVGLAGALSLTGCGFLPLPGGDDAADSTDSTTASQEETQDSSDESSASKDSSDGSSSKASETASATASPAPDGYTEITTPTTGITFAIPEDWTDLSTLSEEERRQTAEDHGMTLEDLNDYPRRFDLVVFAPEAENGITSHLAVAKKKLPRWESVSEADVSEILEGDGATVASYETVQTANGEGVRALYTFSSDDGVEIHGILLALPNSEQEKVAVFITTSSADRSKEIADVVIETVH</sequence>
<feature type="region of interest" description="Disordered" evidence="1">
    <location>
        <begin position="33"/>
        <end position="106"/>
    </location>
</feature>
<evidence type="ECO:0000256" key="1">
    <source>
        <dbReference type="SAM" id="MobiDB-lite"/>
    </source>
</evidence>
<gene>
    <name evidence="3" type="ORF">NCTC11923_00721</name>
</gene>
<evidence type="ECO:0000313" key="4">
    <source>
        <dbReference type="Proteomes" id="UP000276899"/>
    </source>
</evidence>
<dbReference type="PROSITE" id="PS51257">
    <property type="entry name" value="PROKAR_LIPOPROTEIN"/>
    <property type="match status" value="1"/>
</dbReference>
<keyword evidence="4" id="KW-1185">Reference proteome</keyword>